<dbReference type="Proteomes" id="UP001150879">
    <property type="component" value="Unassembled WGS sequence"/>
</dbReference>
<dbReference type="EMBL" id="JAPQKP010000003">
    <property type="protein sequence ID" value="KAJ5199551.1"/>
    <property type="molecule type" value="Genomic_DNA"/>
</dbReference>
<keyword evidence="2" id="KW-1185">Reference proteome</keyword>
<comment type="caution">
    <text evidence="1">The sequence shown here is derived from an EMBL/GenBank/DDBJ whole genome shotgun (WGS) entry which is preliminary data.</text>
</comment>
<accession>A0A9W9JP29</accession>
<reference evidence="1" key="2">
    <citation type="journal article" date="2023" name="IMA Fungus">
        <title>Comparative genomic study of the Penicillium genus elucidates a diverse pangenome and 15 lateral gene transfer events.</title>
        <authorList>
            <person name="Petersen C."/>
            <person name="Sorensen T."/>
            <person name="Nielsen M.R."/>
            <person name="Sondergaard T.E."/>
            <person name="Sorensen J.L."/>
            <person name="Fitzpatrick D.A."/>
            <person name="Frisvad J.C."/>
            <person name="Nielsen K.L."/>
        </authorList>
    </citation>
    <scope>NUCLEOTIDE SEQUENCE</scope>
    <source>
        <strain evidence="1">IBT 16849</strain>
    </source>
</reference>
<evidence type="ECO:0000313" key="1">
    <source>
        <dbReference type="EMBL" id="KAJ5199551.1"/>
    </source>
</evidence>
<organism evidence="1 2">
    <name type="scientific">Penicillium cf. griseofulvum</name>
    <dbReference type="NCBI Taxonomy" id="2972120"/>
    <lineage>
        <taxon>Eukaryota</taxon>
        <taxon>Fungi</taxon>
        <taxon>Dikarya</taxon>
        <taxon>Ascomycota</taxon>
        <taxon>Pezizomycotina</taxon>
        <taxon>Eurotiomycetes</taxon>
        <taxon>Eurotiomycetidae</taxon>
        <taxon>Eurotiales</taxon>
        <taxon>Aspergillaceae</taxon>
        <taxon>Penicillium</taxon>
    </lineage>
</organism>
<name>A0A9W9JP29_9EURO</name>
<sequence length="170" mass="19193">MENAYGHRRANCGLEKIPAVIAKQAQAIDSLLASQPGGYILQAFRLVADTLDDTVPFDHPRAKNNRKSTIKRLNLHFTDGAQRPLLIHPDKHSAHLYIVLDKTLDRFVNSQKLLSSGMDPNVRWKRSRLILLQIAAQEGKQDKDLHNQLLVNYARAAGPTEIVKLLEDWT</sequence>
<dbReference type="OrthoDB" id="341259at2759"/>
<dbReference type="AlphaFoldDB" id="A0A9W9JP29"/>
<evidence type="ECO:0000313" key="2">
    <source>
        <dbReference type="Proteomes" id="UP001150879"/>
    </source>
</evidence>
<reference evidence="1" key="1">
    <citation type="submission" date="2022-11" db="EMBL/GenBank/DDBJ databases">
        <authorList>
            <person name="Petersen C."/>
        </authorList>
    </citation>
    <scope>NUCLEOTIDE SEQUENCE</scope>
    <source>
        <strain evidence="1">IBT 16849</strain>
    </source>
</reference>
<proteinExistence type="predicted"/>
<gene>
    <name evidence="1" type="ORF">N7472_004755</name>
</gene>
<protein>
    <submittedName>
        <fullName evidence="1">Uncharacterized protein</fullName>
    </submittedName>
</protein>